<dbReference type="SUPFAM" id="SSF52540">
    <property type="entry name" value="P-loop containing nucleoside triphosphate hydrolases"/>
    <property type="match status" value="1"/>
</dbReference>
<dbReference type="Pfam" id="PF08707">
    <property type="entry name" value="PriCT_2"/>
    <property type="match status" value="1"/>
</dbReference>
<dbReference type="InterPro" id="IPR014015">
    <property type="entry name" value="Helicase_SF3_DNA-vir"/>
</dbReference>
<dbReference type="InterPro" id="IPR056443">
    <property type="entry name" value="AEP_C962R"/>
</dbReference>
<dbReference type="GO" id="GO:0005524">
    <property type="term" value="F:ATP binding"/>
    <property type="evidence" value="ECO:0007669"/>
    <property type="project" value="UniProtKB-KW"/>
</dbReference>
<organism evidence="5 6">
    <name type="scientific">Largemouth bass virus</name>
    <dbReference type="NCBI Taxonomy" id="176656"/>
    <lineage>
        <taxon>Viruses</taxon>
        <taxon>Varidnaviria</taxon>
        <taxon>Bamfordvirae</taxon>
        <taxon>Nucleocytoviricota</taxon>
        <taxon>Megaviricetes</taxon>
        <taxon>Pimascovirales</taxon>
        <taxon>Pimascovirales incertae sedis</taxon>
        <taxon>Iridoviridae</taxon>
        <taxon>Alphairidovirinae</taxon>
        <taxon>Ranavirus</taxon>
        <taxon>Ranavirus micropterus1</taxon>
        <taxon>Santee-Cooper ranavirus</taxon>
    </lineage>
</organism>
<accession>A0A9E7PRT6</accession>
<evidence type="ECO:0000256" key="3">
    <source>
        <dbReference type="ARBA" id="ARBA00022840"/>
    </source>
</evidence>
<evidence type="ECO:0000256" key="2">
    <source>
        <dbReference type="ARBA" id="ARBA00022801"/>
    </source>
</evidence>
<keyword evidence="1" id="KW-0547">Nucleotide-binding</keyword>
<dbReference type="InterPro" id="IPR006500">
    <property type="entry name" value="Helicase_put_C_phage/plasmid"/>
</dbReference>
<dbReference type="InterPro" id="IPR014819">
    <property type="entry name" value="PriCT_2"/>
</dbReference>
<reference evidence="5" key="1">
    <citation type="submission" date="2021-02" db="EMBL/GenBank/DDBJ databases">
        <authorList>
            <person name="Chen J."/>
            <person name="Hu H."/>
            <person name="Huang J."/>
            <person name="Yan X."/>
        </authorList>
    </citation>
    <scope>NUCLEOTIDE SEQUENCE</scope>
    <source>
        <strain evidence="5">GDOU</strain>
    </source>
</reference>
<dbReference type="PROSITE" id="PS51206">
    <property type="entry name" value="SF3_HELICASE_1"/>
    <property type="match status" value="1"/>
</dbReference>
<dbReference type="PANTHER" id="PTHR35372">
    <property type="entry name" value="ATP BINDING PROTEIN-RELATED"/>
    <property type="match status" value="1"/>
</dbReference>
<keyword evidence="3" id="KW-0067">ATP-binding</keyword>
<dbReference type="InterPro" id="IPR051620">
    <property type="entry name" value="ORF904-like_C"/>
</dbReference>
<dbReference type="SMART" id="SM00885">
    <property type="entry name" value="D5_N"/>
    <property type="match status" value="1"/>
</dbReference>
<dbReference type="Pfam" id="PF23162">
    <property type="entry name" value="AEP_C962R"/>
    <property type="match status" value="1"/>
</dbReference>
<sequence length="955" mass="107542">MDMFRLLKDCKCLSDERLTHQSLSGGRFTITGSKVGAFWKCLIAHIDQNKDLDVTETRQKETPITLDFDVVDKRSAEPVPDVLVNNLHVAFVRWAKTSLKPAPSDRDCCGVVLSKPVRSTEKGWKKGFHLHYPKLLLDVKTAKSVVLVPALRPLFSKVWEAVTGEPGDYLDPLSCSVPWLVYGAKKPDEPFAWKIARNLDAEGKPLDFNAAFGDVTFPESWGTPSCDTERHAMVLSVNPAGKSKFVRRYNFCSASPGRLAKLADYTAVLAKLDVARQRKPAWNTDGTEAHRLKRVTDLAGMLTADLAEDRQIWLNVGFCLWQQTMGSTEGYKVWLAFSQKSEKCDEDECWSIWNNQMRPNNFTEGTLVYLVQKHNPSAYLNWLQVKSTPVRDMGTNVAMAKIMWDYYGHQFVCCGAKTQAWYKFDGLTWAESNQGTDLRSLISAEGGPLRKLLNRQLYAVLAVKKSAADSGRDTDEEQDEENPWEQELRRLDAEELDQMVKRLRASLKGIEMTGVKNNVLRECAELFYRPDFGDVVDSNPLLFAFANGVYDFREGCLRDGRPEDNLSRRAPVDFIMFGDIPKAKHPDNGVAKRPKRLPGESVQDHARRLAECFEEFTGDVYHGTVPAKHNGTFSCDPQDFCGPVAKLLDFFAKVFPDEGTRRFFIRNAAMTFVGGNPDKVVLFWTGTGNNGKTVTQTLFEKMLGCFAVKMSTQTLTGKKPGAGAANPEMARLGSGVRWAVMEEPNSDETINAGTLKSMTGNDSFFARDLYCAGKSTMEIKPMFKLHVICNALPPIKDADQATWNRVRVVPFESTFVTPGTKAPADAKYVFQADTDITRKLERLAPPLAWYLVHCWAHMQNETEKYIPPPKVMEATLEYQKEHDLFRQFVQECLAQNSESTLSCDEAYMLFKEWASINCPHTFTKRSKVQIVKNLESVLGKRGEEGWPGYSASRQE</sequence>
<evidence type="ECO:0000256" key="1">
    <source>
        <dbReference type="ARBA" id="ARBA00022741"/>
    </source>
</evidence>
<keyword evidence="2" id="KW-0378">Hydrolase</keyword>
<dbReference type="PANTHER" id="PTHR35372:SF2">
    <property type="entry name" value="SF3 HELICASE DOMAIN-CONTAINING PROTEIN"/>
    <property type="match status" value="1"/>
</dbReference>
<evidence type="ECO:0000313" key="5">
    <source>
        <dbReference type="EMBL" id="UUY86224.1"/>
    </source>
</evidence>
<dbReference type="NCBIfam" id="TIGR01613">
    <property type="entry name" value="primase_Cterm"/>
    <property type="match status" value="1"/>
</dbReference>
<dbReference type="InterPro" id="IPR014818">
    <property type="entry name" value="Phage/plasmid_primase_P4_C"/>
</dbReference>
<protein>
    <recommendedName>
        <fullName evidence="4">SF3 helicase domain-containing protein</fullName>
    </recommendedName>
</protein>
<dbReference type="EMBL" id="MW630113">
    <property type="protein sequence ID" value="UUY86224.1"/>
    <property type="molecule type" value="Genomic_DNA"/>
</dbReference>
<evidence type="ECO:0000259" key="4">
    <source>
        <dbReference type="PROSITE" id="PS51206"/>
    </source>
</evidence>
<dbReference type="InterPro" id="IPR027417">
    <property type="entry name" value="P-loop_NTPase"/>
</dbReference>
<dbReference type="Gene3D" id="3.40.50.300">
    <property type="entry name" value="P-loop containing nucleotide triphosphate hydrolases"/>
    <property type="match status" value="1"/>
</dbReference>
<dbReference type="Pfam" id="PF08706">
    <property type="entry name" value="D5_N"/>
    <property type="match status" value="1"/>
</dbReference>
<name>A0A9E7PRT6_9VIRU</name>
<dbReference type="Proteomes" id="UP001060024">
    <property type="component" value="Segment"/>
</dbReference>
<proteinExistence type="predicted"/>
<evidence type="ECO:0000313" key="6">
    <source>
        <dbReference type="Proteomes" id="UP001060024"/>
    </source>
</evidence>
<feature type="domain" description="SF3 helicase" evidence="4">
    <location>
        <begin position="642"/>
        <end position="824"/>
    </location>
</feature>
<dbReference type="GO" id="GO:0016817">
    <property type="term" value="F:hydrolase activity, acting on acid anhydrides"/>
    <property type="evidence" value="ECO:0007669"/>
    <property type="project" value="InterPro"/>
</dbReference>